<accession>A0AAV4G1P3</accession>
<dbReference type="EMBL" id="BMAT01004715">
    <property type="protein sequence ID" value="GFR78895.1"/>
    <property type="molecule type" value="Genomic_DNA"/>
</dbReference>
<keyword evidence="2" id="KW-1185">Reference proteome</keyword>
<name>A0AAV4G1P3_9GAST</name>
<evidence type="ECO:0000313" key="1">
    <source>
        <dbReference type="EMBL" id="GFR78895.1"/>
    </source>
</evidence>
<comment type="caution">
    <text evidence="1">The sequence shown here is derived from an EMBL/GenBank/DDBJ whole genome shotgun (WGS) entry which is preliminary data.</text>
</comment>
<protein>
    <submittedName>
        <fullName evidence="1">Uncharacterized protein</fullName>
    </submittedName>
</protein>
<reference evidence="1 2" key="1">
    <citation type="journal article" date="2021" name="Elife">
        <title>Chloroplast acquisition without the gene transfer in kleptoplastic sea slugs, Plakobranchus ocellatus.</title>
        <authorList>
            <person name="Maeda T."/>
            <person name="Takahashi S."/>
            <person name="Yoshida T."/>
            <person name="Shimamura S."/>
            <person name="Takaki Y."/>
            <person name="Nagai Y."/>
            <person name="Toyoda A."/>
            <person name="Suzuki Y."/>
            <person name="Arimoto A."/>
            <person name="Ishii H."/>
            <person name="Satoh N."/>
            <person name="Nishiyama T."/>
            <person name="Hasebe M."/>
            <person name="Maruyama T."/>
            <person name="Minagawa J."/>
            <person name="Obokata J."/>
            <person name="Shigenobu S."/>
        </authorList>
    </citation>
    <scope>NUCLEOTIDE SEQUENCE [LARGE SCALE GENOMIC DNA]</scope>
</reference>
<dbReference type="Proteomes" id="UP000762676">
    <property type="component" value="Unassembled WGS sequence"/>
</dbReference>
<gene>
    <name evidence="1" type="ORF">ElyMa_002275800</name>
</gene>
<sequence length="113" mass="12429">MSIRGFCKGGRFYKEQLLLPTSIPRTVSQLQSSSSSNPPTIVPVGATIQPYLLRLLPCLDREVTMMVPTLNTDQLPTRTTPCQVHSQRVNNGKLLLLDGVSSVDVSVIRHAKI</sequence>
<dbReference type="AlphaFoldDB" id="A0AAV4G1P3"/>
<organism evidence="1 2">
    <name type="scientific">Elysia marginata</name>
    <dbReference type="NCBI Taxonomy" id="1093978"/>
    <lineage>
        <taxon>Eukaryota</taxon>
        <taxon>Metazoa</taxon>
        <taxon>Spiralia</taxon>
        <taxon>Lophotrochozoa</taxon>
        <taxon>Mollusca</taxon>
        <taxon>Gastropoda</taxon>
        <taxon>Heterobranchia</taxon>
        <taxon>Euthyneura</taxon>
        <taxon>Panpulmonata</taxon>
        <taxon>Sacoglossa</taxon>
        <taxon>Placobranchoidea</taxon>
        <taxon>Plakobranchidae</taxon>
        <taxon>Elysia</taxon>
    </lineage>
</organism>
<proteinExistence type="predicted"/>
<evidence type="ECO:0000313" key="2">
    <source>
        <dbReference type="Proteomes" id="UP000762676"/>
    </source>
</evidence>